<keyword evidence="3" id="KW-1185">Reference proteome</keyword>
<dbReference type="RefSeq" id="WP_228345516.1">
    <property type="nucleotide sequence ID" value="NZ_CP046056.1"/>
</dbReference>
<evidence type="ECO:0008006" key="4">
    <source>
        <dbReference type="Google" id="ProtNLM"/>
    </source>
</evidence>
<sequence>MQRLATLTGQSALMLALLTPLAVQAVDQTLDERVSALEDLRISGSVRLNYTVQDWNDAQTDRGGDFRFNALTLGIDTLHRAVRLSAQYRWYDAANGAMVHHAYFATDLTEQTEIQVGITKVPFGILPYESHSYWSDASLYLGFNDDYDSGVKVLTKAGRWDLQAAYFASGDASPTDPQRFSFDVVSDTNNGPQQNQETHQLNLRAAYALQERAEAGVSVQYGGLYNQTTRGMGSVAAAALHYTASYGRFGVETQLMRYIYSAENPAGVSRSSVQLGGFGATYLAAAKANMVVFNLSYDLPWEGGIVDQVRLYNDWNRVYKDHAGFSDSEINTLGIMVVTGELYTNFDITSARNVPFIGPGDYKTAFAAGDGARGTDTFFNIQLGYYF</sequence>
<name>A0A9X7UVS4_9GAMM</name>
<proteinExistence type="predicted"/>
<evidence type="ECO:0000256" key="1">
    <source>
        <dbReference type="SAM" id="SignalP"/>
    </source>
</evidence>
<accession>A0A9X7UVS4</accession>
<dbReference type="KEGG" id="vcw:GJQ55_00270"/>
<dbReference type="Proteomes" id="UP000596074">
    <property type="component" value="Chromosome"/>
</dbReference>
<reference evidence="2 3" key="1">
    <citation type="submission" date="2019-11" db="EMBL/GenBank/DDBJ databases">
        <title>Venatorbacter sp. nov. a predator of Campylobacter and other Gram-negative bacteria.</title>
        <authorList>
            <person name="Saeedi A."/>
            <person name="Cummings N.J."/>
            <person name="Connerton I.F."/>
            <person name="Connerton P.L."/>
        </authorList>
    </citation>
    <scope>NUCLEOTIDE SEQUENCE [LARGE SCALE GENOMIC DNA]</scope>
    <source>
        <strain evidence="2">XL5</strain>
    </source>
</reference>
<gene>
    <name evidence="2" type="ORF">GJQ55_00270</name>
</gene>
<feature type="chain" id="PRO_5040800467" description="Phosphate-selective porin O and P" evidence="1">
    <location>
        <begin position="26"/>
        <end position="387"/>
    </location>
</feature>
<organism evidence="2 3">
    <name type="scientific">Venatoribacter cucullus</name>
    <dbReference type="NCBI Taxonomy" id="2661630"/>
    <lineage>
        <taxon>Bacteria</taxon>
        <taxon>Pseudomonadati</taxon>
        <taxon>Pseudomonadota</taxon>
        <taxon>Gammaproteobacteria</taxon>
        <taxon>Oceanospirillales</taxon>
        <taxon>Oceanospirillaceae</taxon>
        <taxon>Venatoribacter</taxon>
    </lineage>
</organism>
<feature type="signal peptide" evidence="1">
    <location>
        <begin position="1"/>
        <end position="25"/>
    </location>
</feature>
<keyword evidence="1" id="KW-0732">Signal</keyword>
<protein>
    <recommendedName>
        <fullName evidence="4">Phosphate-selective porin O and P</fullName>
    </recommendedName>
</protein>
<evidence type="ECO:0000313" key="2">
    <source>
        <dbReference type="EMBL" id="QQD23005.1"/>
    </source>
</evidence>
<dbReference type="AlphaFoldDB" id="A0A9X7UVS4"/>
<dbReference type="EMBL" id="CP046056">
    <property type="protein sequence ID" value="QQD23005.1"/>
    <property type="molecule type" value="Genomic_DNA"/>
</dbReference>
<evidence type="ECO:0000313" key="3">
    <source>
        <dbReference type="Proteomes" id="UP000596074"/>
    </source>
</evidence>